<sequence length="243" mass="25867">MYPGQPGQARPSSRPSSGTIVAIALGALLLILILAGGGLWWAKSQHTAEALVRDYVEAIADGRADDATDMIPLMDSGDVDLTYLRDSYLLNADSRITIDRVWTSQAPDGAQAVVSVGYSLDGASYRFDFEVVRTGKTLGILDHWEIRTPMVSQMSIATGGIDYYVFSGGSSYLDTNSTLTYFVYPALYSLTLSNAGIEDTIPVQAAAQPDAISSTQTTSWGWTPAPADPARLTAPTAPPAVIP</sequence>
<dbReference type="Proteomes" id="UP000004778">
    <property type="component" value="Unassembled WGS sequence"/>
</dbReference>
<accession>C0W8X2</accession>
<proteinExistence type="predicted"/>
<feature type="transmembrane region" description="Helical" evidence="2">
    <location>
        <begin position="20"/>
        <end position="42"/>
    </location>
</feature>
<dbReference type="GeneID" id="81708997"/>
<keyword evidence="4" id="KW-1185">Reference proteome</keyword>
<reference evidence="3 4" key="1">
    <citation type="submission" date="2009-01" db="EMBL/GenBank/DDBJ databases">
        <authorList>
            <person name="Qin X."/>
            <person name="Bachman B."/>
            <person name="Battles P."/>
            <person name="Bell A."/>
            <person name="Bess C."/>
            <person name="Bickham C."/>
            <person name="Chaboub L."/>
            <person name="Chen D."/>
            <person name="Coyle M."/>
            <person name="Deiros D.R."/>
            <person name="Dinh H."/>
            <person name="Forbes L."/>
            <person name="Fowler G."/>
            <person name="Francisco L."/>
            <person name="Fu Q."/>
            <person name="Gubbala S."/>
            <person name="Hale W."/>
            <person name="Han Y."/>
            <person name="Hemphill L."/>
            <person name="Highlander S.K."/>
            <person name="Hirani K."/>
            <person name="Hogues M."/>
            <person name="Jackson L."/>
            <person name="Jakkamsetti A."/>
            <person name="Javaid M."/>
            <person name="Jiang H."/>
            <person name="Korchina V."/>
            <person name="Kovar C."/>
            <person name="Lara F."/>
            <person name="Lee S."/>
            <person name="Mata R."/>
            <person name="Mathew T."/>
            <person name="Moen C."/>
            <person name="Morales K."/>
            <person name="Munidasa M."/>
            <person name="Nazareth L."/>
            <person name="Ngo R."/>
            <person name="Nguyen L."/>
            <person name="Okwuonu G."/>
            <person name="Ongeri F."/>
            <person name="Patil S."/>
            <person name="Petrosino J."/>
            <person name="Pham C."/>
            <person name="Pham P."/>
            <person name="Pu L.-L."/>
            <person name="Puazo M."/>
            <person name="Raj R."/>
            <person name="Reid J."/>
            <person name="Rouhana J."/>
            <person name="Saada N."/>
            <person name="Shang Y."/>
            <person name="Simmons D."/>
            <person name="Thornton R."/>
            <person name="Warren J."/>
            <person name="Weissenberger G."/>
            <person name="Zhang J."/>
            <person name="Zhang L."/>
            <person name="Zhou C."/>
            <person name="Zhu D."/>
            <person name="Muzny D."/>
            <person name="Worley K."/>
            <person name="Gibbs R."/>
        </authorList>
    </citation>
    <scope>NUCLEOTIDE SEQUENCE [LARGE SCALE GENOMIC DNA]</scope>
    <source>
        <strain evidence="3 4">DSM 15434</strain>
    </source>
</reference>
<dbReference type="RefSeq" id="WP_006549223.1">
    <property type="nucleotide sequence ID" value="NZ_DS999575.1"/>
</dbReference>
<dbReference type="STRING" id="103621.GCA_001067145_01617"/>
<keyword evidence="2" id="KW-0472">Membrane</keyword>
<keyword evidence="2" id="KW-0812">Transmembrane</keyword>
<comment type="caution">
    <text evidence="3">The sequence shown here is derived from an EMBL/GenBank/DDBJ whole genome shotgun (WGS) entry which is preliminary data.</text>
</comment>
<feature type="region of interest" description="Disordered" evidence="1">
    <location>
        <begin position="215"/>
        <end position="243"/>
    </location>
</feature>
<evidence type="ECO:0000313" key="3">
    <source>
        <dbReference type="EMBL" id="EEH64820.1"/>
    </source>
</evidence>
<evidence type="ECO:0000313" key="4">
    <source>
        <dbReference type="Proteomes" id="UP000004778"/>
    </source>
</evidence>
<protein>
    <submittedName>
        <fullName evidence="3">Uncharacterized protein</fullName>
    </submittedName>
</protein>
<dbReference type="EMBL" id="ACFH01000215">
    <property type="protein sequence ID" value="EEH64820.1"/>
    <property type="molecule type" value="Genomic_DNA"/>
</dbReference>
<evidence type="ECO:0000256" key="1">
    <source>
        <dbReference type="SAM" id="MobiDB-lite"/>
    </source>
</evidence>
<dbReference type="AlphaFoldDB" id="C0W8X2"/>
<keyword evidence="2" id="KW-1133">Transmembrane helix</keyword>
<evidence type="ECO:0000256" key="2">
    <source>
        <dbReference type="SAM" id="Phobius"/>
    </source>
</evidence>
<dbReference type="HOGENOM" id="CLU_1140688_0_0_11"/>
<name>C0W8X2_9ACTO</name>
<feature type="compositionally biased region" description="Low complexity" evidence="1">
    <location>
        <begin position="223"/>
        <end position="235"/>
    </location>
</feature>
<gene>
    <name evidence="3" type="ORF">HMPREF0058_2316</name>
</gene>
<organism evidence="3 4">
    <name type="scientific">Actinomyces urogenitalis DSM 15434</name>
    <dbReference type="NCBI Taxonomy" id="525246"/>
    <lineage>
        <taxon>Bacteria</taxon>
        <taxon>Bacillati</taxon>
        <taxon>Actinomycetota</taxon>
        <taxon>Actinomycetes</taxon>
        <taxon>Actinomycetales</taxon>
        <taxon>Actinomycetaceae</taxon>
        <taxon>Actinomyces</taxon>
    </lineage>
</organism>